<dbReference type="RefSeq" id="WP_114538726.1">
    <property type="nucleotide sequence ID" value="NZ_SRYE01000003.1"/>
</dbReference>
<dbReference type="InterPro" id="IPR024455">
    <property type="entry name" value="Phage_capsid"/>
</dbReference>
<dbReference type="EMBL" id="SRYE01000003">
    <property type="protein sequence ID" value="TGY62126.1"/>
    <property type="molecule type" value="Genomic_DNA"/>
</dbReference>
<sequence length="411" mass="44006">MDELLKELQALIDKYAEGTPEGVTEEEAKQDEERMAELTAEIERKTTEQAEQRKTRAAAVAAARSAIESGAAPKVSTVPLARSASAAGAVVRDTTDYDAAAKRGWLKDVATRAGVQLGGGNDMTPQERAAFTALTTNTDAVIPKEIQGQIISLVDNSAVLFGDVSRDNFKHQYELVRHTGIAQGDAAKTKEGEAPADEQNEFDTIALAGEEIKKTAKLSRKMAVQSMDGFEAWLIKEVAARIAVAANAFVHDRLTDAKLGIAAANLITCAKAGTLTKADITKMFGLLKTFGNPVPKGAIVYANNDTIWNYIAMVEDKNGNSYFVDEKTEDPAVQGRIFGKYVKQDDSVPDGVIRAGYPDLVKGNVFDGIDVTGYVATDGTQRHCFDGYLLYDCGLAVPQGFTQLTIGGASA</sequence>
<comment type="caution">
    <text evidence="4">The sequence shown here is derived from an EMBL/GenBank/DDBJ whole genome shotgun (WGS) entry which is preliminary data.</text>
</comment>
<dbReference type="Pfam" id="PF05065">
    <property type="entry name" value="Phage_capsid"/>
    <property type="match status" value="1"/>
</dbReference>
<keyword evidence="5" id="KW-1185">Reference proteome</keyword>
<comment type="subcellular location">
    <subcellularLocation>
        <location evidence="1">Virion</location>
    </subcellularLocation>
</comment>
<feature type="domain" description="Phage capsid-like C-terminal" evidence="3">
    <location>
        <begin position="141"/>
        <end position="354"/>
    </location>
</feature>
<dbReference type="NCBIfam" id="TIGR01554">
    <property type="entry name" value="major_cap_HK97"/>
    <property type="match status" value="1"/>
</dbReference>
<protein>
    <submittedName>
        <fullName evidence="4">Phage major capsid protein</fullName>
    </submittedName>
</protein>
<accession>A0A4S2EZW3</accession>
<dbReference type="SUPFAM" id="SSF56563">
    <property type="entry name" value="Major capsid protein gp5"/>
    <property type="match status" value="1"/>
</dbReference>
<gene>
    <name evidence="4" type="ORF">E5334_05515</name>
</gene>
<dbReference type="OrthoDB" id="3196439at2"/>
<evidence type="ECO:0000313" key="5">
    <source>
        <dbReference type="Proteomes" id="UP000310263"/>
    </source>
</evidence>
<evidence type="ECO:0000259" key="3">
    <source>
        <dbReference type="Pfam" id="PF05065"/>
    </source>
</evidence>
<evidence type="ECO:0000313" key="4">
    <source>
        <dbReference type="EMBL" id="TGY62126.1"/>
    </source>
</evidence>
<evidence type="ECO:0000256" key="1">
    <source>
        <dbReference type="ARBA" id="ARBA00004328"/>
    </source>
</evidence>
<dbReference type="AlphaFoldDB" id="A0A4S2EZW3"/>
<organism evidence="4 5">
    <name type="scientific">Muricaecibacterium torontonense</name>
    <dbReference type="NCBI Taxonomy" id="3032871"/>
    <lineage>
        <taxon>Bacteria</taxon>
        <taxon>Bacillati</taxon>
        <taxon>Actinomycetota</taxon>
        <taxon>Coriobacteriia</taxon>
        <taxon>Coriobacteriales</taxon>
        <taxon>Atopobiaceae</taxon>
        <taxon>Muricaecibacterium</taxon>
    </lineage>
</organism>
<name>A0A4S2EZW3_9ACTN</name>
<proteinExistence type="predicted"/>
<feature type="coiled-coil region" evidence="2">
    <location>
        <begin position="21"/>
        <end position="55"/>
    </location>
</feature>
<reference evidence="4 5" key="1">
    <citation type="submission" date="2019-04" db="EMBL/GenBank/DDBJ databases">
        <title>Microbes associate with the intestines of laboratory mice.</title>
        <authorList>
            <person name="Navarre W."/>
            <person name="Wong E."/>
            <person name="Huang K."/>
            <person name="Tropini C."/>
            <person name="Ng K."/>
            <person name="Yu B."/>
        </authorList>
    </citation>
    <scope>NUCLEOTIDE SEQUENCE [LARGE SCALE GENOMIC DNA]</scope>
    <source>
        <strain evidence="4 5">NM07_P-09</strain>
    </source>
</reference>
<dbReference type="InterPro" id="IPR054612">
    <property type="entry name" value="Phage_capsid-like_C"/>
</dbReference>
<evidence type="ECO:0000256" key="2">
    <source>
        <dbReference type="SAM" id="Coils"/>
    </source>
</evidence>
<keyword evidence="2" id="KW-0175">Coiled coil</keyword>
<dbReference type="Proteomes" id="UP000310263">
    <property type="component" value="Unassembled WGS sequence"/>
</dbReference>